<evidence type="ECO:0000313" key="1">
    <source>
        <dbReference type="EMBL" id="MPC54289.1"/>
    </source>
</evidence>
<dbReference type="Proteomes" id="UP000324222">
    <property type="component" value="Unassembled WGS sequence"/>
</dbReference>
<accession>A0A5B7G9J8</accession>
<gene>
    <name evidence="1" type="ORF">E2C01_048199</name>
</gene>
<protein>
    <submittedName>
        <fullName evidence="1">Uncharacterized protein</fullName>
    </submittedName>
</protein>
<dbReference type="EMBL" id="VSRR010012241">
    <property type="protein sequence ID" value="MPC54289.1"/>
    <property type="molecule type" value="Genomic_DNA"/>
</dbReference>
<proteinExistence type="predicted"/>
<keyword evidence="2" id="KW-1185">Reference proteome</keyword>
<dbReference type="AlphaFoldDB" id="A0A5B7G9J8"/>
<reference evidence="1 2" key="1">
    <citation type="submission" date="2019-05" db="EMBL/GenBank/DDBJ databases">
        <title>Another draft genome of Portunus trituberculatus and its Hox gene families provides insights of decapod evolution.</title>
        <authorList>
            <person name="Jeong J.-H."/>
            <person name="Song I."/>
            <person name="Kim S."/>
            <person name="Choi T."/>
            <person name="Kim D."/>
            <person name="Ryu S."/>
            <person name="Kim W."/>
        </authorList>
    </citation>
    <scope>NUCLEOTIDE SEQUENCE [LARGE SCALE GENOMIC DNA]</scope>
    <source>
        <tissue evidence="1">Muscle</tissue>
    </source>
</reference>
<sequence>MVWWDNRITAFDSAGFARLDGYVNADEVRAAAPPPVAARRSHSFRRSIFSTYQVPFVRPSTSLASTSSGNVFRRPITQLLALLPFR</sequence>
<organism evidence="1 2">
    <name type="scientific">Portunus trituberculatus</name>
    <name type="common">Swimming crab</name>
    <name type="synonym">Neptunus trituberculatus</name>
    <dbReference type="NCBI Taxonomy" id="210409"/>
    <lineage>
        <taxon>Eukaryota</taxon>
        <taxon>Metazoa</taxon>
        <taxon>Ecdysozoa</taxon>
        <taxon>Arthropoda</taxon>
        <taxon>Crustacea</taxon>
        <taxon>Multicrustacea</taxon>
        <taxon>Malacostraca</taxon>
        <taxon>Eumalacostraca</taxon>
        <taxon>Eucarida</taxon>
        <taxon>Decapoda</taxon>
        <taxon>Pleocyemata</taxon>
        <taxon>Brachyura</taxon>
        <taxon>Eubrachyura</taxon>
        <taxon>Portunoidea</taxon>
        <taxon>Portunidae</taxon>
        <taxon>Portuninae</taxon>
        <taxon>Portunus</taxon>
    </lineage>
</organism>
<evidence type="ECO:0000313" key="2">
    <source>
        <dbReference type="Proteomes" id="UP000324222"/>
    </source>
</evidence>
<name>A0A5B7G9J8_PORTR</name>
<comment type="caution">
    <text evidence="1">The sequence shown here is derived from an EMBL/GenBank/DDBJ whole genome shotgun (WGS) entry which is preliminary data.</text>
</comment>